<accession>A0ABY6I0P6</accession>
<evidence type="ECO:0000256" key="1">
    <source>
        <dbReference type="SAM" id="MobiDB-lite"/>
    </source>
</evidence>
<evidence type="ECO:0000313" key="2">
    <source>
        <dbReference type="EMBL" id="UYP48157.1"/>
    </source>
</evidence>
<keyword evidence="3" id="KW-1185">Reference proteome</keyword>
<protein>
    <submittedName>
        <fullName evidence="2">Uncharacterized protein</fullName>
    </submittedName>
</protein>
<feature type="compositionally biased region" description="Low complexity" evidence="1">
    <location>
        <begin position="285"/>
        <end position="314"/>
    </location>
</feature>
<organism evidence="2 3">
    <name type="scientific">Candidatus Lokiarchaeum ossiferum</name>
    <dbReference type="NCBI Taxonomy" id="2951803"/>
    <lineage>
        <taxon>Archaea</taxon>
        <taxon>Promethearchaeati</taxon>
        <taxon>Promethearchaeota</taxon>
        <taxon>Promethearchaeia</taxon>
        <taxon>Promethearchaeales</taxon>
        <taxon>Promethearchaeaceae</taxon>
        <taxon>Candidatus Lokiarchaeum</taxon>
    </lineage>
</organism>
<evidence type="ECO:0000313" key="3">
    <source>
        <dbReference type="Proteomes" id="UP001208689"/>
    </source>
</evidence>
<gene>
    <name evidence="2" type="ORF">NEF87_004442</name>
</gene>
<feature type="region of interest" description="Disordered" evidence="1">
    <location>
        <begin position="283"/>
        <end position="321"/>
    </location>
</feature>
<sequence>MKKQKIVKQLLFALVLFLCIFNNYSLSYQNLIKADIEPCSSSLEIGDYWKSVVITKAEGYNFSSTYNYKIVNFTSIEDLWGNTHECYVKVSNFSSNFSYDEFDVIIEGYSKEFFNISNNLMVRNAYFSNQTIFNNETHAIHSFLIQNVTHNFKRNISFNPFQLLSPGRSLVVNETYISNGTIAMNGPANEVSSLPISILRNYTMVGYDEFIIGNSPLNVSVFQIEQTMADLMSFNVTVFYSHQLGIELKSVLKQVEIDGTYNVETENIVIDINTRSFADLLTDNSTSSTATGTETTTSGTSTETSIETSNETQTGSESSNSEGFSINGYSSILIYGLGLMVAVQFSRIVKKKKARVVNPAF</sequence>
<dbReference type="EMBL" id="CP104013">
    <property type="protein sequence ID" value="UYP48157.1"/>
    <property type="molecule type" value="Genomic_DNA"/>
</dbReference>
<dbReference type="Proteomes" id="UP001208689">
    <property type="component" value="Chromosome"/>
</dbReference>
<reference evidence="2" key="1">
    <citation type="submission" date="2022-09" db="EMBL/GenBank/DDBJ databases">
        <title>Actin cytoskeleton and complex cell architecture in an #Asgard archaeon.</title>
        <authorList>
            <person name="Ponce Toledo R.I."/>
            <person name="Schleper C."/>
            <person name="Rodrigues Oliveira T."/>
            <person name="Wollweber F."/>
            <person name="Xu J."/>
            <person name="Rittmann S."/>
            <person name="Klingl A."/>
            <person name="Pilhofer M."/>
        </authorList>
    </citation>
    <scope>NUCLEOTIDE SEQUENCE</scope>
    <source>
        <strain evidence="2">B-35</strain>
    </source>
</reference>
<name>A0ABY6I0P6_9ARCH</name>
<proteinExistence type="predicted"/>